<feature type="region of interest" description="Disordered" evidence="2">
    <location>
        <begin position="122"/>
        <end position="155"/>
    </location>
</feature>
<dbReference type="Proteomes" id="UP001181355">
    <property type="component" value="Chromosome"/>
</dbReference>
<dbReference type="CDD" id="cd12797">
    <property type="entry name" value="M23_peptidase"/>
    <property type="match status" value="1"/>
</dbReference>
<dbReference type="Gene3D" id="3.10.350.10">
    <property type="entry name" value="LysM domain"/>
    <property type="match status" value="1"/>
</dbReference>
<accession>A0ABY9RCY3</accession>
<dbReference type="Pfam" id="PF01476">
    <property type="entry name" value="LysM"/>
    <property type="match status" value="1"/>
</dbReference>
<feature type="domain" description="LysM" evidence="4">
    <location>
        <begin position="69"/>
        <end position="113"/>
    </location>
</feature>
<evidence type="ECO:0000313" key="5">
    <source>
        <dbReference type="EMBL" id="WMW79082.1"/>
    </source>
</evidence>
<comment type="similarity">
    <text evidence="1">Belongs to the E.coli NlpD/Haemophilus LppB family.</text>
</comment>
<gene>
    <name evidence="5" type="ORF">RF679_10455</name>
</gene>
<dbReference type="EMBL" id="CP133720">
    <property type="protein sequence ID" value="WMW79082.1"/>
    <property type="molecule type" value="Genomic_DNA"/>
</dbReference>
<keyword evidence="6" id="KW-1185">Reference proteome</keyword>
<dbReference type="PANTHER" id="PTHR21666">
    <property type="entry name" value="PEPTIDASE-RELATED"/>
    <property type="match status" value="1"/>
</dbReference>
<proteinExistence type="inferred from homology"/>
<evidence type="ECO:0000256" key="2">
    <source>
        <dbReference type="SAM" id="MobiDB-lite"/>
    </source>
</evidence>
<dbReference type="CDD" id="cd00118">
    <property type="entry name" value="LysM"/>
    <property type="match status" value="1"/>
</dbReference>
<evidence type="ECO:0000256" key="1">
    <source>
        <dbReference type="ARBA" id="ARBA00038420"/>
    </source>
</evidence>
<reference evidence="5" key="1">
    <citation type="submission" date="2023-09" db="EMBL/GenBank/DDBJ databases">
        <title>Undibacterium sp. 20NA77.5 isolated from freshwater.</title>
        <authorList>
            <person name="Le V."/>
            <person name="Ko S.-R."/>
            <person name="Ahn C.-Y."/>
            <person name="Oh H.-M."/>
        </authorList>
    </citation>
    <scope>NUCLEOTIDE SEQUENCE</scope>
    <source>
        <strain evidence="5">20NA77.5</strain>
    </source>
</reference>
<feature type="signal peptide" evidence="3">
    <location>
        <begin position="1"/>
        <end position="38"/>
    </location>
</feature>
<dbReference type="InterPro" id="IPR050570">
    <property type="entry name" value="Cell_wall_metabolism_enzyme"/>
</dbReference>
<dbReference type="PROSITE" id="PS51257">
    <property type="entry name" value="PROKAR_LIPOPROTEIN"/>
    <property type="match status" value="1"/>
</dbReference>
<protein>
    <submittedName>
        <fullName evidence="5">Peptidoglycan DD-metalloendopeptidase family protein</fullName>
    </submittedName>
</protein>
<dbReference type="Pfam" id="PF01551">
    <property type="entry name" value="Peptidase_M23"/>
    <property type="match status" value="1"/>
</dbReference>
<keyword evidence="3" id="KW-0732">Signal</keyword>
<feature type="chain" id="PRO_5046369983" evidence="3">
    <location>
        <begin position="39"/>
        <end position="318"/>
    </location>
</feature>
<dbReference type="Gene3D" id="2.70.70.10">
    <property type="entry name" value="Glucose Permease (Domain IIA)"/>
    <property type="match status" value="1"/>
</dbReference>
<dbReference type="InterPro" id="IPR018392">
    <property type="entry name" value="LysM"/>
</dbReference>
<feature type="compositionally biased region" description="Polar residues" evidence="2">
    <location>
        <begin position="127"/>
        <end position="148"/>
    </location>
</feature>
<dbReference type="SUPFAM" id="SSF51261">
    <property type="entry name" value="Duplicated hybrid motif"/>
    <property type="match status" value="1"/>
</dbReference>
<dbReference type="InterPro" id="IPR016047">
    <property type="entry name" value="M23ase_b-sheet_dom"/>
</dbReference>
<dbReference type="PROSITE" id="PS51782">
    <property type="entry name" value="LYSM"/>
    <property type="match status" value="1"/>
</dbReference>
<evidence type="ECO:0000259" key="4">
    <source>
        <dbReference type="PROSITE" id="PS51782"/>
    </source>
</evidence>
<sequence length="318" mass="34645">MKMQQLKQIKQFKTAIRNGALLGIALFMSACVSTPHQAPVVERSNEVVKETQPTQSDVSATKPVVDNRPTYTVKRGDTLLRIAFELGLNYRDIVAWNNLSNPNDIKVDQVLYVAPPDAQGTAKANPVGNNSSIEVRNLNPINPATNKTAPRGDKRAYSEATLAEMQKNEQNSPSLGAPVKNEVAPKVAEKPADKAIESIDWAWPTEGKVVATFDDVRVKGVQIAGKSGQDIYASASGKVIYQGNAMRGYGNIVIIMHANNYLTAYAFNKVNVVKEGQPVSKGQKIAEMGNTDTDSVKLHFEIRQAGKPIDPLKLLPPR</sequence>
<dbReference type="SMART" id="SM00257">
    <property type="entry name" value="LysM"/>
    <property type="match status" value="1"/>
</dbReference>
<organism evidence="5 6">
    <name type="scientific">Undibacterium cyanobacteriorum</name>
    <dbReference type="NCBI Taxonomy" id="3073561"/>
    <lineage>
        <taxon>Bacteria</taxon>
        <taxon>Pseudomonadati</taxon>
        <taxon>Pseudomonadota</taxon>
        <taxon>Betaproteobacteria</taxon>
        <taxon>Burkholderiales</taxon>
        <taxon>Oxalobacteraceae</taxon>
        <taxon>Undibacterium</taxon>
    </lineage>
</organism>
<evidence type="ECO:0000313" key="6">
    <source>
        <dbReference type="Proteomes" id="UP001181355"/>
    </source>
</evidence>
<dbReference type="InterPro" id="IPR036779">
    <property type="entry name" value="LysM_dom_sf"/>
</dbReference>
<dbReference type="InterPro" id="IPR011055">
    <property type="entry name" value="Dup_hybrid_motif"/>
</dbReference>
<name>A0ABY9RCY3_9BURK</name>
<dbReference type="PANTHER" id="PTHR21666:SF263">
    <property type="entry name" value="MUREIN HYDROLASE ACTIVATOR NLPD"/>
    <property type="match status" value="1"/>
</dbReference>
<evidence type="ECO:0000256" key="3">
    <source>
        <dbReference type="SAM" id="SignalP"/>
    </source>
</evidence>